<dbReference type="Pfam" id="PF03929">
    <property type="entry name" value="PepSY_TM"/>
    <property type="match status" value="1"/>
</dbReference>
<evidence type="ECO:0000313" key="2">
    <source>
        <dbReference type="EMBL" id="HCA00730.1"/>
    </source>
</evidence>
<feature type="transmembrane region" description="Helical" evidence="1">
    <location>
        <begin position="446"/>
        <end position="466"/>
    </location>
</feature>
<feature type="transmembrane region" description="Helical" evidence="1">
    <location>
        <begin position="344"/>
        <end position="364"/>
    </location>
</feature>
<keyword evidence="1" id="KW-0812">Transmembrane</keyword>
<reference evidence="2" key="1">
    <citation type="journal article" date="2018" name="Nat. Biotechnol.">
        <title>A standardized bacterial taxonomy based on genome phylogeny substantially revises the tree of life.</title>
        <authorList>
            <person name="Parks D.H."/>
            <person name="Chuvochina M."/>
            <person name="Waite D.W."/>
            <person name="Rinke C."/>
            <person name="Skarshewski A."/>
            <person name="Chaumeil P.A."/>
            <person name="Hugenholtz P."/>
        </authorList>
    </citation>
    <scope>NUCLEOTIDE SEQUENCE [LARGE SCALE GENOMIC DNA]</scope>
    <source>
        <strain evidence="2">UBA11284</strain>
    </source>
</reference>
<feature type="transmembrane region" description="Helical" evidence="1">
    <location>
        <begin position="384"/>
        <end position="402"/>
    </location>
</feature>
<feature type="transmembrane region" description="Helical" evidence="1">
    <location>
        <begin position="414"/>
        <end position="434"/>
    </location>
</feature>
<dbReference type="EMBL" id="DOTR01000007">
    <property type="protein sequence ID" value="HCA00730.1"/>
    <property type="molecule type" value="Genomic_DNA"/>
</dbReference>
<dbReference type="InterPro" id="IPR005625">
    <property type="entry name" value="PepSY-ass_TM"/>
</dbReference>
<sequence>MASTKRSVRRNMAQLHTWCGLLAAWLLFAVFLTGTLSYFKESISLWMQPELPSVAANAEWDNRRLADYWQHYLTEHASSARNWQITFPNERESVSTAVWFGQDGREQSVLDPTTLTLVTPRETRGGDFFYRFHFQLHHLPAVYGRWLIGIATMMMFVAIISGVITHKKILRDFFAFRPQKGARSWLDAHNAFSVLTLPFQLMITYTGLITLMSLYMPWGVERAFPDADARRQATSELHAFPLSDSATGQPAALYALSELVGDAEAHWQKPVQSLRVSHPGDAGARAVVWQSTHEALSAHRPQRIYEASSGALLAETQPQRIDEQAHGIMVGLHAGRFADWGMRWIYFALGAAGCGMVATGLLLWTSKRKHKKGGVVGMWCVERLNIATLAGMPIAVLAFLASNRLLPVALSGRAPWEIHCFFAAWLLALLHAVLRRSASQAWREQLALIVILLLCLPMLNLLVPSYRVLGELAAGNWQRVSVDLMCLVGALTIVWQMKRAAKKASTRVQPIQVAS</sequence>
<accession>A0A3D0KBP5</accession>
<protein>
    <recommendedName>
        <fullName evidence="3">Peptidase</fullName>
    </recommendedName>
</protein>
<dbReference type="PANTHER" id="PTHR34219">
    <property type="entry name" value="IRON-REGULATED INNER MEMBRANE PROTEIN-RELATED"/>
    <property type="match status" value="1"/>
</dbReference>
<evidence type="ECO:0008006" key="3">
    <source>
        <dbReference type="Google" id="ProtNLM"/>
    </source>
</evidence>
<dbReference type="PANTHER" id="PTHR34219:SF4">
    <property type="entry name" value="PEPSY DOMAIN-CONTAINING PROTEIN"/>
    <property type="match status" value="1"/>
</dbReference>
<feature type="transmembrane region" description="Helical" evidence="1">
    <location>
        <begin position="478"/>
        <end position="497"/>
    </location>
</feature>
<gene>
    <name evidence="2" type="ORF">DEO68_00780</name>
</gene>
<evidence type="ECO:0000256" key="1">
    <source>
        <dbReference type="SAM" id="Phobius"/>
    </source>
</evidence>
<keyword evidence="1" id="KW-1133">Transmembrane helix</keyword>
<proteinExistence type="predicted"/>
<dbReference type="AlphaFoldDB" id="A0A3D0KBP5"/>
<feature type="transmembrane region" description="Helical" evidence="1">
    <location>
        <begin position="191"/>
        <end position="216"/>
    </location>
</feature>
<keyword evidence="1" id="KW-0472">Membrane</keyword>
<organism evidence="2">
    <name type="scientific">Halomonas campaniensis</name>
    <dbReference type="NCBI Taxonomy" id="213554"/>
    <lineage>
        <taxon>Bacteria</taxon>
        <taxon>Pseudomonadati</taxon>
        <taxon>Pseudomonadota</taxon>
        <taxon>Gammaproteobacteria</taxon>
        <taxon>Oceanospirillales</taxon>
        <taxon>Halomonadaceae</taxon>
        <taxon>Halomonas</taxon>
    </lineage>
</organism>
<feature type="transmembrane region" description="Helical" evidence="1">
    <location>
        <begin position="146"/>
        <end position="170"/>
    </location>
</feature>
<comment type="caution">
    <text evidence="2">The sequence shown here is derived from an EMBL/GenBank/DDBJ whole genome shotgun (WGS) entry which is preliminary data.</text>
</comment>
<name>A0A3D0KBP5_9GAMM</name>